<dbReference type="GO" id="GO:0005938">
    <property type="term" value="C:cell cortex"/>
    <property type="evidence" value="ECO:0007669"/>
    <property type="project" value="TreeGrafter"/>
</dbReference>
<evidence type="ECO:0000313" key="5">
    <source>
        <dbReference type="Proteomes" id="UP001054857"/>
    </source>
</evidence>
<feature type="chain" id="PRO_5041956145" description="Cell morphogenesis central region domain-containing protein" evidence="2">
    <location>
        <begin position="22"/>
        <end position="440"/>
    </location>
</feature>
<evidence type="ECO:0000256" key="2">
    <source>
        <dbReference type="SAM" id="SignalP"/>
    </source>
</evidence>
<feature type="non-terminal residue" evidence="4">
    <location>
        <position position="1"/>
    </location>
</feature>
<gene>
    <name evidence="4" type="ORF">Agub_g10483</name>
</gene>
<dbReference type="InterPro" id="IPR039867">
    <property type="entry name" value="Furry/Tao3/Mor2"/>
</dbReference>
<dbReference type="Pfam" id="PF14228">
    <property type="entry name" value="MOR2-PAG1_mid"/>
    <property type="match status" value="3"/>
</dbReference>
<dbReference type="PANTHER" id="PTHR12295">
    <property type="entry name" value="FURRY-RELATED"/>
    <property type="match status" value="1"/>
</dbReference>
<feature type="domain" description="Cell morphogenesis central region" evidence="3">
    <location>
        <begin position="26"/>
        <end position="126"/>
    </location>
</feature>
<dbReference type="PANTHER" id="PTHR12295:SF30">
    <property type="entry name" value="PROTEIN FURRY"/>
    <property type="match status" value="1"/>
</dbReference>
<feature type="domain" description="Cell morphogenesis central region" evidence="3">
    <location>
        <begin position="254"/>
        <end position="435"/>
    </location>
</feature>
<feature type="compositionally biased region" description="Low complexity" evidence="1">
    <location>
        <begin position="234"/>
        <end position="249"/>
    </location>
</feature>
<evidence type="ECO:0000313" key="4">
    <source>
        <dbReference type="EMBL" id="GFR48580.1"/>
    </source>
</evidence>
<sequence>GGSSSLRKLLWELILVWSEEAYILLRDIKALVAGLAPGADAAAAIRQSKDSNYNRAVTMGINSVLARYKESPEGMREELHLAAHCINHSARMALAALVEGPAFDNDARRPSGAVFTWIDKLLAVPCEGVQQVVVGPQRRDVGHRALRGLLTHNPDLFDACLDKCYDSNSSIASGYFQVMCEVFATQPVRCPPHIVLALVLVKLVDPCQEVREDAMHMLHVLSQREWQAGGEGQAAGAEAARGGAAAESDGPGGGGGGGGDEAVIVLGALQDSYQQFQYELACRLARDHPELSEALCEEVMTRQLECDDGLIQHPVLTSLAPWMENLVISFPWRGNWSERLLKSMYYVTLRHGTQFPFEIGRLWTQLAKRTRNINPVLDFLLHLGMEIALQTDLHKLLEFLAVCKRIVLYLARVSPAETIGYLAIELAKQQLEEEPAEGVA</sequence>
<feature type="non-terminal residue" evidence="4">
    <location>
        <position position="440"/>
    </location>
</feature>
<feature type="domain" description="Cell morphogenesis central region" evidence="3">
    <location>
        <begin position="138"/>
        <end position="244"/>
    </location>
</feature>
<feature type="region of interest" description="Disordered" evidence="1">
    <location>
        <begin position="231"/>
        <end position="257"/>
    </location>
</feature>
<reference evidence="4 5" key="1">
    <citation type="journal article" date="2021" name="Sci. Rep.">
        <title>Genome sequencing of the multicellular alga Astrephomene provides insights into convergent evolution of germ-soma differentiation.</title>
        <authorList>
            <person name="Yamashita S."/>
            <person name="Yamamoto K."/>
            <person name="Matsuzaki R."/>
            <person name="Suzuki S."/>
            <person name="Yamaguchi H."/>
            <person name="Hirooka S."/>
            <person name="Minakuchi Y."/>
            <person name="Miyagishima S."/>
            <person name="Kawachi M."/>
            <person name="Toyoda A."/>
            <person name="Nozaki H."/>
        </authorList>
    </citation>
    <scope>NUCLEOTIDE SEQUENCE [LARGE SCALE GENOMIC DNA]</scope>
    <source>
        <strain evidence="4 5">NIES-4017</strain>
    </source>
</reference>
<dbReference type="AlphaFoldDB" id="A0AAD3DUZ8"/>
<keyword evidence="5" id="KW-1185">Reference proteome</keyword>
<dbReference type="EMBL" id="BMAR01000024">
    <property type="protein sequence ID" value="GFR48580.1"/>
    <property type="molecule type" value="Genomic_DNA"/>
</dbReference>
<dbReference type="InterPro" id="IPR029473">
    <property type="entry name" value="MOR2-PAG1_mid"/>
</dbReference>
<proteinExistence type="predicted"/>
<dbReference type="Proteomes" id="UP001054857">
    <property type="component" value="Unassembled WGS sequence"/>
</dbReference>
<comment type="caution">
    <text evidence="4">The sequence shown here is derived from an EMBL/GenBank/DDBJ whole genome shotgun (WGS) entry which is preliminary data.</text>
</comment>
<accession>A0AAD3DUZ8</accession>
<dbReference type="GO" id="GO:0000902">
    <property type="term" value="P:cell morphogenesis"/>
    <property type="evidence" value="ECO:0007669"/>
    <property type="project" value="InterPro"/>
</dbReference>
<organism evidence="4 5">
    <name type="scientific">Astrephomene gubernaculifera</name>
    <dbReference type="NCBI Taxonomy" id="47775"/>
    <lineage>
        <taxon>Eukaryota</taxon>
        <taxon>Viridiplantae</taxon>
        <taxon>Chlorophyta</taxon>
        <taxon>core chlorophytes</taxon>
        <taxon>Chlorophyceae</taxon>
        <taxon>CS clade</taxon>
        <taxon>Chlamydomonadales</taxon>
        <taxon>Astrephomenaceae</taxon>
        <taxon>Astrephomene</taxon>
    </lineage>
</organism>
<protein>
    <recommendedName>
        <fullName evidence="3">Cell morphogenesis central region domain-containing protein</fullName>
    </recommendedName>
</protein>
<name>A0AAD3DUZ8_9CHLO</name>
<evidence type="ECO:0000259" key="3">
    <source>
        <dbReference type="Pfam" id="PF14228"/>
    </source>
</evidence>
<keyword evidence="2" id="KW-0732">Signal</keyword>
<feature type="signal peptide" evidence="2">
    <location>
        <begin position="1"/>
        <end position="21"/>
    </location>
</feature>
<evidence type="ECO:0000256" key="1">
    <source>
        <dbReference type="SAM" id="MobiDB-lite"/>
    </source>
</evidence>
<dbReference type="GO" id="GO:0030427">
    <property type="term" value="C:site of polarized growth"/>
    <property type="evidence" value="ECO:0007669"/>
    <property type="project" value="TreeGrafter"/>
</dbReference>